<dbReference type="Proteomes" id="UP000463961">
    <property type="component" value="Chromosome"/>
</dbReference>
<evidence type="ECO:0000313" key="2">
    <source>
        <dbReference type="Proteomes" id="UP000463961"/>
    </source>
</evidence>
<accession>A0A679IBP5</accession>
<dbReference type="AlphaFoldDB" id="A0A679IBP5"/>
<gene>
    <name evidence="1" type="ORF">ICHIAU1_23170</name>
</gene>
<dbReference type="SUPFAM" id="SSF53474">
    <property type="entry name" value="alpha/beta-Hydrolases"/>
    <property type="match status" value="1"/>
</dbReference>
<name>A0A679IBP5_9RHOO</name>
<sequence>MAVCHSIGGFALGLAPSAVKIHRALFVGCQYAYWNDYRLLLRVPMWMNWHIVMPVLTKLFGYFPGKTLRWLEDLPAGVAMEWATRFHPEFHKRYDRLSHAAKPVNGQELEARMSAIQADILAIADVNDPFATPSATARLLKYFKGSNREFVRVHRRKRRLPKLGHFGFFHDRFNTTLWAESLSWLKGEKTSWSSMKFDVETESFR</sequence>
<dbReference type="Gene3D" id="3.40.50.1820">
    <property type="entry name" value="alpha/beta hydrolase"/>
    <property type="match status" value="1"/>
</dbReference>
<dbReference type="InterPro" id="IPR029058">
    <property type="entry name" value="AB_hydrolase_fold"/>
</dbReference>
<dbReference type="EMBL" id="AP022345">
    <property type="protein sequence ID" value="BBU70034.1"/>
    <property type="molecule type" value="Genomic_DNA"/>
</dbReference>
<proteinExistence type="predicted"/>
<evidence type="ECO:0000313" key="1">
    <source>
        <dbReference type="EMBL" id="BBU70034.1"/>
    </source>
</evidence>
<keyword evidence="2" id="KW-1185">Reference proteome</keyword>
<organism evidence="1 2">
    <name type="scientific">Fluviibacter phosphoraccumulans</name>
    <dbReference type="NCBI Taxonomy" id="1751046"/>
    <lineage>
        <taxon>Bacteria</taxon>
        <taxon>Pseudomonadati</taxon>
        <taxon>Pseudomonadota</taxon>
        <taxon>Betaproteobacteria</taxon>
        <taxon>Rhodocyclales</taxon>
        <taxon>Fluviibacteraceae</taxon>
        <taxon>Fluviibacter</taxon>
    </lineage>
</organism>
<protein>
    <submittedName>
        <fullName evidence="1">Uncharacterized protein</fullName>
    </submittedName>
</protein>
<reference evidence="2" key="1">
    <citation type="submission" date="2020-01" db="EMBL/GenBank/DDBJ databases">
        <title>Phosphoaccumulans saitamaens gen. nov., sp. nov., a polyphosphate accumulating bacterium isolated from surface river water.</title>
        <authorList>
            <person name="Watanabe K."/>
            <person name="Suda W."/>
        </authorList>
    </citation>
    <scope>NUCLEOTIDE SEQUENCE [LARGE SCALE GENOMIC DNA]</scope>
    <source>
        <strain evidence="2">ICHIAU1</strain>
    </source>
</reference>